<organism evidence="2 3">
    <name type="scientific">Mycena indigotica</name>
    <dbReference type="NCBI Taxonomy" id="2126181"/>
    <lineage>
        <taxon>Eukaryota</taxon>
        <taxon>Fungi</taxon>
        <taxon>Dikarya</taxon>
        <taxon>Basidiomycota</taxon>
        <taxon>Agaricomycotina</taxon>
        <taxon>Agaricomycetes</taxon>
        <taxon>Agaricomycetidae</taxon>
        <taxon>Agaricales</taxon>
        <taxon>Marasmiineae</taxon>
        <taxon>Mycenaceae</taxon>
        <taxon>Mycena</taxon>
    </lineage>
</organism>
<sequence length="304" mass="33927">MIDEVNKEDLNRYLADTRDCLAKKPSMNIDRAMKPEPGETRPKSFPRGKKRVRKHSLVPPIALSTGQHKKPRMSSALGEKYTTTPVVKANLSESLAGLNHKASVLHKPLSIPPSLPTLTTSNGPGNFKPRPLPKPINKFPAVKRDDSPPANILPMEKSPATNDDSPTQKAHDHHARSSFQSRVDNFSPEKHTLATLLNEIDPTFVVFLPLFHSAGIYRLCDFYDFGTSDTMHAALEGLRTLDLTRRLSQLRVLETPPLSSAEYSTTSDGLQSSPSTSRSSIFAWSMQHILYQIRLEEPCSREWP</sequence>
<name>A0A8H6S689_9AGAR</name>
<evidence type="ECO:0000313" key="2">
    <source>
        <dbReference type="EMBL" id="KAF7293548.1"/>
    </source>
</evidence>
<feature type="region of interest" description="Disordered" evidence="1">
    <location>
        <begin position="27"/>
        <end position="75"/>
    </location>
</feature>
<proteinExistence type="predicted"/>
<dbReference type="AlphaFoldDB" id="A0A8H6S689"/>
<dbReference type="Proteomes" id="UP000636479">
    <property type="component" value="Unassembled WGS sequence"/>
</dbReference>
<evidence type="ECO:0000313" key="3">
    <source>
        <dbReference type="Proteomes" id="UP000636479"/>
    </source>
</evidence>
<evidence type="ECO:0000256" key="1">
    <source>
        <dbReference type="SAM" id="MobiDB-lite"/>
    </source>
</evidence>
<accession>A0A8H6S689</accession>
<protein>
    <submittedName>
        <fullName evidence="2">Uncharacterized protein</fullName>
    </submittedName>
</protein>
<feature type="region of interest" description="Disordered" evidence="1">
    <location>
        <begin position="110"/>
        <end position="184"/>
    </location>
</feature>
<comment type="caution">
    <text evidence="2">The sequence shown here is derived from an EMBL/GenBank/DDBJ whole genome shotgun (WGS) entry which is preliminary data.</text>
</comment>
<feature type="compositionally biased region" description="Basic residues" evidence="1">
    <location>
        <begin position="44"/>
        <end position="56"/>
    </location>
</feature>
<gene>
    <name evidence="2" type="ORF">MIND_01133200</name>
</gene>
<feature type="compositionally biased region" description="Basic and acidic residues" evidence="1">
    <location>
        <begin position="31"/>
        <end position="42"/>
    </location>
</feature>
<reference evidence="2" key="1">
    <citation type="submission" date="2020-05" db="EMBL/GenBank/DDBJ databases">
        <title>Mycena genomes resolve the evolution of fungal bioluminescence.</title>
        <authorList>
            <person name="Tsai I.J."/>
        </authorList>
    </citation>
    <scope>NUCLEOTIDE SEQUENCE</scope>
    <source>
        <strain evidence="2">171206Taipei</strain>
    </source>
</reference>
<dbReference type="RefSeq" id="XP_037215711.1">
    <property type="nucleotide sequence ID" value="XM_037367879.1"/>
</dbReference>
<dbReference type="GeneID" id="59350395"/>
<feature type="compositionally biased region" description="Polar residues" evidence="1">
    <location>
        <begin position="159"/>
        <end position="168"/>
    </location>
</feature>
<keyword evidence="3" id="KW-1185">Reference proteome</keyword>
<dbReference type="EMBL" id="JACAZF010000010">
    <property type="protein sequence ID" value="KAF7293548.1"/>
    <property type="molecule type" value="Genomic_DNA"/>
</dbReference>